<protein>
    <submittedName>
        <fullName evidence="1">Ribonuclease p 40kda subunit</fullName>
    </submittedName>
</protein>
<organism evidence="1 2">
    <name type="scientific">Neofusicoccum parvum</name>
    <dbReference type="NCBI Taxonomy" id="310453"/>
    <lineage>
        <taxon>Eukaryota</taxon>
        <taxon>Fungi</taxon>
        <taxon>Dikarya</taxon>
        <taxon>Ascomycota</taxon>
        <taxon>Pezizomycotina</taxon>
        <taxon>Dothideomycetes</taxon>
        <taxon>Dothideomycetes incertae sedis</taxon>
        <taxon>Botryosphaeriales</taxon>
        <taxon>Botryosphaeriaceae</taxon>
        <taxon>Neofusicoccum</taxon>
    </lineage>
</organism>
<comment type="caution">
    <text evidence="1">The sequence shown here is derived from an EMBL/GenBank/DDBJ whole genome shotgun (WGS) entry which is preliminary data.</text>
</comment>
<name>A0ACB5RRG5_9PEZI</name>
<accession>A0ACB5RRG5</accession>
<dbReference type="EMBL" id="BSXG01000005">
    <property type="protein sequence ID" value="GME23122.1"/>
    <property type="molecule type" value="Genomic_DNA"/>
</dbReference>
<keyword evidence="2" id="KW-1185">Reference proteome</keyword>
<sequence>MLGIENSDAPTSKCYFTHAVLGEHVDERQPPTKKKPFSTILAQPFSHTADLILPEEIYELIKQEFDGAAGTFHYARVIMSLGEIIDGDFFNQYIKTAVEMELRKPSMLHGKKGFERIVWAFKNVLNQSVTWLFHDLQSSDKPPSGPILAHHPQLQAARPDLARLSRVKLPALTSLPDLCDPEYGAEVLEWFGLVSLGSPRIDAADDLDSFLSRYTVPMPYRADGDADEPSVRTVARLRWRGLVPPMFLLRLWMAARKGVASGEVSGGEAWMALSVAGFGGEAYTMLGVGARDVLSWECR</sequence>
<reference evidence="1" key="1">
    <citation type="submission" date="2024-09" db="EMBL/GenBank/DDBJ databases">
        <title>Draft Genome Sequences of Neofusicoccum parvum.</title>
        <authorList>
            <person name="Ashida A."/>
            <person name="Camagna M."/>
            <person name="Tanaka A."/>
            <person name="Takemoto D."/>
        </authorList>
    </citation>
    <scope>NUCLEOTIDE SEQUENCE</scope>
    <source>
        <strain evidence="1">PPO83</strain>
    </source>
</reference>
<proteinExistence type="predicted"/>
<gene>
    <name evidence="1" type="primary">g9372</name>
    <name evidence="1" type="ORF">NpPPO83_00009372</name>
</gene>
<evidence type="ECO:0000313" key="2">
    <source>
        <dbReference type="Proteomes" id="UP001165186"/>
    </source>
</evidence>
<evidence type="ECO:0000313" key="1">
    <source>
        <dbReference type="EMBL" id="GME23122.1"/>
    </source>
</evidence>
<dbReference type="Proteomes" id="UP001165186">
    <property type="component" value="Unassembled WGS sequence"/>
</dbReference>